<dbReference type="InterPro" id="IPR013320">
    <property type="entry name" value="ConA-like_dom_sf"/>
</dbReference>
<feature type="domain" description="Alpha-L-arabinofuranosidase C-terminal" evidence="1">
    <location>
        <begin position="95"/>
        <end position="426"/>
    </location>
</feature>
<reference evidence="2" key="1">
    <citation type="submission" date="2019-11" db="EMBL/GenBank/DDBJ databases">
        <authorList>
            <person name="Feng L."/>
        </authorList>
    </citation>
    <scope>NUCLEOTIDE SEQUENCE</scope>
    <source>
        <strain evidence="2">BintestinalisLFYP9</strain>
    </source>
</reference>
<dbReference type="AlphaFoldDB" id="A0A6N2WZ01"/>
<sequence>MAGNDKTFKTYIMILLRKIHSHVWNTFIFSAILLSSCCPPPVDDEVYINIYQNMSIETIPVENVIDTCYRRSPEFFFANSAMFDKEPRGKFLLHAHGYVCEVDSGNMLATLAEAAWHMGMERNGDLIRIDFDSLIVKDDNESRLSADYARAMSMENTPTYIVEISKTQSAPSPVRMEKGMIGFGSWDTEVEFKDIRIEADGKNILYDVSCCRADSGEWKVQDGILMQTSRQLRTRAILPDFIGNEYVLTFKTRRTKGNEGFFLYYGLSANGKKGYCVNVGRWGNRFINIEDTEGEVVTKILPWHLKNNRWYDVKLVSTSEGVEFYVNKRLVIGYKPVMPRQFYAAGYDEKTGETVVKVVNAADTPYKVRFHLAGGTRVEAKGRVLTLAAATGMDENTAEEPKRIYPRESEFREFGEQFDYEFLPFSYTVMRIKTQTFLSIAVMACGGKTNLETALIQAGDNRAELEKVLNHYAVDSLKHKAACFLIENMPYHYYYTGEEVDYEKQFFKMLHEATLSPEAIADSLNRGRMNEQFGRTELKYDIREVDSAYLVHNIDWAFKVWREQPWGKKVSFENFCEYVLPYRVGDECPVEWRERLYNKYNSLLDSIRLKPESVYPWIVADVLLDSLKKRSPRFVSYSYAKHSAGPEIADWLSGNCEDLADAFTYICRSLGIPSGCDEMLMRGDNNVPHYWNFVLDDHCDAFFCSLLYPGPLIQSHTYDAPQGKVYRRMFSVNRDMMKMMNQPPEKIHPTFRYPLMLDVTDIYSDCEQTIHIPESRFLIRPEQDEVIYLCLPSRMEWVPVAVSKCKDGQVSFENVDGNAVFCLSVYRDKKLLPISVPFWVHKELKYFRYFGNGEEMEQVIILHKFNLFIEPFIDRMVGGAFEGSNDAGFRKKDTLYLIEEKPVRLCNVAYVDKSKGYRYFRYYGPAGSYCNISEVGFYRETGDTIPLKGQVIGTPGSFDGDKGHWYMSAFDGDPYTSFDYKQPDGGWAGIDFGKPVSVGKIVFTPRNRVNFIRKGDKYELFYAGKGGWISAGVTVADSDSLVYNVPKGALLYLKNHSGGVDERIFECVDGEQVFW</sequence>
<dbReference type="PANTHER" id="PTHR35532">
    <property type="entry name" value="SIMILAR TO POLYHYDROXYALKANOATE DEPOLYMERASE"/>
    <property type="match status" value="1"/>
</dbReference>
<dbReference type="GO" id="GO:0046373">
    <property type="term" value="P:L-arabinose metabolic process"/>
    <property type="evidence" value="ECO:0007669"/>
    <property type="project" value="InterPro"/>
</dbReference>
<proteinExistence type="predicted"/>
<dbReference type="InterPro" id="IPR038765">
    <property type="entry name" value="Papain-like_cys_pep_sf"/>
</dbReference>
<gene>
    <name evidence="2" type="ORF">BILFYP9_03974</name>
</gene>
<evidence type="ECO:0000313" key="2">
    <source>
        <dbReference type="EMBL" id="VYT46947.1"/>
    </source>
</evidence>
<dbReference type="Gene3D" id="2.60.40.1180">
    <property type="entry name" value="Golgi alpha-mannosidase II"/>
    <property type="match status" value="1"/>
</dbReference>
<keyword evidence="2" id="KW-0378">Hydrolase</keyword>
<dbReference type="InterPro" id="IPR010720">
    <property type="entry name" value="Alpha-L-AF_C"/>
</dbReference>
<dbReference type="SMART" id="SM00813">
    <property type="entry name" value="Alpha-L-AF_C"/>
    <property type="match status" value="1"/>
</dbReference>
<dbReference type="SUPFAM" id="SSF54001">
    <property type="entry name" value="Cysteine proteinases"/>
    <property type="match status" value="1"/>
</dbReference>
<dbReference type="Gene3D" id="2.60.120.260">
    <property type="entry name" value="Galactose-binding domain-like"/>
    <property type="match status" value="2"/>
</dbReference>
<accession>A0A6N2WZ01</accession>
<dbReference type="GO" id="GO:0046556">
    <property type="term" value="F:alpha-L-arabinofuranosidase activity"/>
    <property type="evidence" value="ECO:0007669"/>
    <property type="project" value="UniProtKB-EC"/>
</dbReference>
<keyword evidence="2" id="KW-0326">Glycosidase</keyword>
<evidence type="ECO:0000259" key="1">
    <source>
        <dbReference type="SMART" id="SM00813"/>
    </source>
</evidence>
<dbReference type="EC" id="3.2.1.55" evidence="2"/>
<dbReference type="InterPro" id="IPR013780">
    <property type="entry name" value="Glyco_hydro_b"/>
</dbReference>
<protein>
    <submittedName>
        <fullName evidence="2">Extracellular exo-alpha-L-arabinofuranosidase</fullName>
        <ecNumber evidence="2">3.2.1.55</ecNumber>
    </submittedName>
</protein>
<dbReference type="PANTHER" id="PTHR35532:SF5">
    <property type="entry name" value="CARBOHYDRATE-BINDING DOMAIN-CONTAINING PROTEIN"/>
    <property type="match status" value="1"/>
</dbReference>
<name>A0A6N2WZ01_9BACE</name>
<organism evidence="2">
    <name type="scientific">Bacteroides intestinalis</name>
    <dbReference type="NCBI Taxonomy" id="329854"/>
    <lineage>
        <taxon>Bacteria</taxon>
        <taxon>Pseudomonadati</taxon>
        <taxon>Bacteroidota</taxon>
        <taxon>Bacteroidia</taxon>
        <taxon>Bacteroidales</taxon>
        <taxon>Bacteroidaceae</taxon>
        <taxon>Bacteroides</taxon>
    </lineage>
</organism>
<dbReference type="SUPFAM" id="SSF49899">
    <property type="entry name" value="Concanavalin A-like lectins/glucanases"/>
    <property type="match status" value="1"/>
</dbReference>
<dbReference type="EMBL" id="CACRSU010000048">
    <property type="protein sequence ID" value="VYT46947.1"/>
    <property type="molecule type" value="Genomic_DNA"/>
</dbReference>